<dbReference type="Xenbase" id="XB-GENE-6035525">
    <property type="gene designation" value="morn1"/>
</dbReference>
<evidence type="ECO:0000313" key="5">
    <source>
        <dbReference type="RefSeq" id="XP_002936606.3"/>
    </source>
</evidence>
<organism evidence="3">
    <name type="scientific">Xenopus tropicalis</name>
    <name type="common">Western clawed frog</name>
    <name type="synonym">Silurana tropicalis</name>
    <dbReference type="NCBI Taxonomy" id="8364"/>
    <lineage>
        <taxon>Eukaryota</taxon>
        <taxon>Metazoa</taxon>
        <taxon>Chordata</taxon>
        <taxon>Craniata</taxon>
        <taxon>Vertebrata</taxon>
        <taxon>Euteleostomi</taxon>
        <taxon>Amphibia</taxon>
        <taxon>Batrachia</taxon>
        <taxon>Anura</taxon>
        <taxon>Pipoidea</taxon>
        <taxon>Pipidae</taxon>
        <taxon>Xenopodinae</taxon>
        <taxon>Xenopus</taxon>
        <taxon>Silurana</taxon>
    </lineage>
</organism>
<reference evidence="3" key="2">
    <citation type="submission" date="2020-05" db="UniProtKB">
        <authorList>
            <consortium name="Ensembl"/>
        </authorList>
    </citation>
    <scope>IDENTIFICATION</scope>
</reference>
<evidence type="ECO:0000256" key="1">
    <source>
        <dbReference type="ARBA" id="ARBA00022737"/>
    </source>
</evidence>
<dbReference type="Ensembl" id="ENSXETT00000078209">
    <property type="protein sequence ID" value="ENSXETP00000068163"/>
    <property type="gene ID" value="ENSXETG00000012097"/>
</dbReference>
<reference evidence="5" key="3">
    <citation type="submission" date="2025-04" db="UniProtKB">
        <authorList>
            <consortium name="RefSeq"/>
        </authorList>
    </citation>
    <scope>IDENTIFICATION</scope>
    <source>
        <strain evidence="5">Nigerian</strain>
        <tissue evidence="5">Liver and blood</tissue>
    </source>
</reference>
<keyword evidence="4" id="KW-1185">Reference proteome</keyword>
<sequence>MAAPCKMTRNSRYYTGGIKKQLRDGYGLYVYENSFFRYEGQWKSGKKHGHGKLLFKDGSYYEGEFADGEITGNGLRYWSSSGNKYSGEFQTGEIHGHGVMQYKDGGRYEGEFVFGIKEGHGLLMDKEGQTYSGAFHNNKKYGVGQMKFMNGDHYEGDWILDQRQGHGVLQCTDGSIYEGQWRNDVFNGQGIMIHCSGVIYDGLWINGHPAVAAKKMVIIGEDIINFIQGSRSTVHVQIQTEEGETVKNENGRVLKISAGIKYSQPNRSQTLSFLELIEDLEEKPFQSPFGYECINYPLTQTASRSQHQKDTIPFNSQSGSAPFGGSHLLENSISEHGFVASQEAGLALNSSGEYPEISGTTDEMCFLPSNVRVEAGCAIFSDIMLGPPSAKFHCDETDKNKGKKPNGKISAEKTEKMTVSQEKIEDSRSETSIKDRKVKKDNQLQDSNIVRPGEYIIIVKDVTSPPFLGYTLPPVFKRVRLLHEKSKSKTNQKEAPKIPSS</sequence>
<evidence type="ECO:0000313" key="4">
    <source>
        <dbReference type="Proteomes" id="UP000008143"/>
    </source>
</evidence>
<dbReference type="GeneTree" id="ENSGT00940000161806"/>
<name>A0A6I8QHY1_XENTR</name>
<dbReference type="Pfam" id="PF02493">
    <property type="entry name" value="MORN"/>
    <property type="match status" value="8"/>
</dbReference>
<dbReference type="OMA" id="GEYVIMI"/>
<evidence type="ECO:0000313" key="6">
    <source>
        <dbReference type="Xenbase" id="XB-GENE-6035525"/>
    </source>
</evidence>
<dbReference type="Proteomes" id="UP000008143">
    <property type="component" value="Chromosome 7"/>
</dbReference>
<evidence type="ECO:0000256" key="2">
    <source>
        <dbReference type="SAM" id="MobiDB-lite"/>
    </source>
</evidence>
<dbReference type="AGR" id="Xenbase:XB-GENE-6035525"/>
<feature type="region of interest" description="Disordered" evidence="2">
    <location>
        <begin position="393"/>
        <end position="439"/>
    </location>
</feature>
<gene>
    <name evidence="3 5 6" type="primary">morn1</name>
</gene>
<dbReference type="KEGG" id="xtr:100487673"/>
<dbReference type="CTD" id="79906"/>
<dbReference type="Gene3D" id="2.20.110.10">
    <property type="entry name" value="Histone H3 K4-specific methyltransferase SET7/9 N-terminal domain"/>
    <property type="match status" value="3"/>
</dbReference>
<dbReference type="GeneID" id="100487673"/>
<feature type="compositionally biased region" description="Basic and acidic residues" evidence="2">
    <location>
        <begin position="410"/>
        <end position="439"/>
    </location>
</feature>
<reference evidence="3" key="1">
    <citation type="journal article" date="2010" name="Science">
        <title>The genome of the Western clawed frog Xenopus tropicalis.</title>
        <authorList>
            <person name="Hellsten U."/>
            <person name="Harland R.M."/>
            <person name="Gilchrist M.J."/>
            <person name="Hendrix D."/>
            <person name="Jurka J."/>
            <person name="Kapitonov V."/>
            <person name="Ovcharenko I."/>
            <person name="Putnam N.H."/>
            <person name="Shu S."/>
            <person name="Taher L."/>
            <person name="Blitz I.L."/>
            <person name="Blumberg B."/>
            <person name="Dichmann D.S."/>
            <person name="Dubchak I."/>
            <person name="Amaya E."/>
            <person name="Detter J.C."/>
            <person name="Fletcher R."/>
            <person name="Gerhard D.S."/>
            <person name="Goodstein D."/>
            <person name="Graves T."/>
            <person name="Grigoriev I.V."/>
            <person name="Grimwood J."/>
            <person name="Kawashima T."/>
            <person name="Lindquist E."/>
            <person name="Lucas S.M."/>
            <person name="Mead P.E."/>
            <person name="Mitros T."/>
            <person name="Ogino H."/>
            <person name="Ohta Y."/>
            <person name="Poliakov A.V."/>
            <person name="Pollet N."/>
            <person name="Robert J."/>
            <person name="Salamov A."/>
            <person name="Sater A.K."/>
            <person name="Schmutz J."/>
            <person name="Terry A."/>
            <person name="Vize P.D."/>
            <person name="Warren W.C."/>
            <person name="Wells D."/>
            <person name="Wills A."/>
            <person name="Wilson R.K."/>
            <person name="Zimmerman L.B."/>
            <person name="Zorn A.M."/>
            <person name="Grainger R."/>
            <person name="Grammer T."/>
            <person name="Khokha M.K."/>
            <person name="Richardson P.M."/>
            <person name="Rokhsar D.S."/>
        </authorList>
    </citation>
    <scope>NUCLEOTIDE SEQUENCE [LARGE SCALE GENOMIC DNA]</scope>
    <source>
        <strain evidence="3">Nigerian</strain>
    </source>
</reference>
<evidence type="ECO:0000313" key="3">
    <source>
        <dbReference type="Ensembl" id="ENSXETP00000068163"/>
    </source>
</evidence>
<dbReference type="SMART" id="SM00698">
    <property type="entry name" value="MORN"/>
    <property type="match status" value="8"/>
</dbReference>
<protein>
    <submittedName>
        <fullName evidence="3">MORN repeat containing 1</fullName>
    </submittedName>
    <submittedName>
        <fullName evidence="5">MORN repeat-containing protein 1</fullName>
    </submittedName>
</protein>
<dbReference type="AlphaFoldDB" id="A0A6I8QHY1"/>
<accession>A0A6I8QHY1</accession>
<keyword evidence="1" id="KW-0677">Repeat</keyword>
<proteinExistence type="predicted"/>
<dbReference type="PANTHER" id="PTHR23084">
    <property type="entry name" value="PHOSPHATIDYLINOSITOL-4-PHOSPHATE 5-KINASE RELATED"/>
    <property type="match status" value="1"/>
</dbReference>
<dbReference type="Bgee" id="ENSXETG00000012097">
    <property type="expression patterns" value="Expressed in testis and 8 other cell types or tissues"/>
</dbReference>
<dbReference type="RefSeq" id="XP_002936606.3">
    <property type="nucleotide sequence ID" value="XM_002936560.5"/>
</dbReference>
<dbReference type="SUPFAM" id="SSF82185">
    <property type="entry name" value="Histone H3 K4-specific methyltransferase SET7/9 N-terminal domain"/>
    <property type="match status" value="2"/>
</dbReference>
<dbReference type="InterPro" id="IPR003409">
    <property type="entry name" value="MORN"/>
</dbReference>
<dbReference type="PANTHER" id="PTHR23084:SF263">
    <property type="entry name" value="MORN REPEAT-CONTAINING PROTEIN 1"/>
    <property type="match status" value="1"/>
</dbReference>
<dbReference type="OrthoDB" id="423343at2759"/>